<protein>
    <recommendedName>
        <fullName evidence="2">Senescence domain-containing protein</fullName>
    </recommendedName>
</protein>
<evidence type="ECO:0000313" key="3">
    <source>
        <dbReference type="EMBL" id="CAK0875500.1"/>
    </source>
</evidence>
<organism evidence="3 4">
    <name type="scientific">Prorocentrum cordatum</name>
    <dbReference type="NCBI Taxonomy" id="2364126"/>
    <lineage>
        <taxon>Eukaryota</taxon>
        <taxon>Sar</taxon>
        <taxon>Alveolata</taxon>
        <taxon>Dinophyceae</taxon>
        <taxon>Prorocentrales</taxon>
        <taxon>Prorocentraceae</taxon>
        <taxon>Prorocentrum</taxon>
    </lineage>
</organism>
<evidence type="ECO:0000259" key="2">
    <source>
        <dbReference type="Pfam" id="PF06911"/>
    </source>
</evidence>
<dbReference type="Proteomes" id="UP001189429">
    <property type="component" value="Unassembled WGS sequence"/>
</dbReference>
<dbReference type="PANTHER" id="PTHR21068:SF43">
    <property type="entry name" value="SPARTIN"/>
    <property type="match status" value="1"/>
</dbReference>
<feature type="compositionally biased region" description="Basic and acidic residues" evidence="1">
    <location>
        <begin position="17"/>
        <end position="27"/>
    </location>
</feature>
<keyword evidence="4" id="KW-1185">Reference proteome</keyword>
<dbReference type="PANTHER" id="PTHR21068">
    <property type="entry name" value="SPARTIN"/>
    <property type="match status" value="1"/>
</dbReference>
<reference evidence="3" key="1">
    <citation type="submission" date="2023-10" db="EMBL/GenBank/DDBJ databases">
        <authorList>
            <person name="Chen Y."/>
            <person name="Shah S."/>
            <person name="Dougan E. K."/>
            <person name="Thang M."/>
            <person name="Chan C."/>
        </authorList>
    </citation>
    <scope>NUCLEOTIDE SEQUENCE [LARGE SCALE GENOMIC DNA]</scope>
</reference>
<dbReference type="InterPro" id="IPR045036">
    <property type="entry name" value="Spartin-like"/>
</dbReference>
<comment type="caution">
    <text evidence="3">The sequence shown here is derived from an EMBL/GenBank/DDBJ whole genome shotgun (WGS) entry which is preliminary data.</text>
</comment>
<feature type="region of interest" description="Disordered" evidence="1">
    <location>
        <begin position="1"/>
        <end position="27"/>
    </location>
</feature>
<accession>A0ABN9VR43</accession>
<feature type="domain" description="Senescence" evidence="2">
    <location>
        <begin position="251"/>
        <end position="409"/>
    </location>
</feature>
<gene>
    <name evidence="3" type="ORF">PCOR1329_LOCUS60150</name>
</gene>
<name>A0ABN9VR43_9DINO</name>
<feature type="compositionally biased region" description="Low complexity" evidence="1">
    <location>
        <begin position="1"/>
        <end position="16"/>
    </location>
</feature>
<dbReference type="InterPro" id="IPR009686">
    <property type="entry name" value="Senescence/spartin_C"/>
</dbReference>
<evidence type="ECO:0000256" key="1">
    <source>
        <dbReference type="SAM" id="MobiDB-lite"/>
    </source>
</evidence>
<dbReference type="Pfam" id="PF06911">
    <property type="entry name" value="Senescence"/>
    <property type="match status" value="1"/>
</dbReference>
<sequence length="457" mass="48526">MGGTSSSSSKGGSNKWDSSEGDRKKDDDLMVARQLIEIPDTEVIVLNAAGSEGGVMKSGRLQLMSLQPKSKKDRPGRYRITKAAQLCSERRHNPSKVIGELLIGTCINVLEVAIEKEDMRVRGRVEDPAGWISLQRIRPWTEVAGPDGREDRWAEKLNVAVIYVGTAEFRMDSDSDDSTGFYYPLVPETPLVFAYEARLISVSANDGDTFTVRLPKELPEAKLWELINTLPNYCNFRLEKKKDAADHVSEATNAIAGGIDKAAAGLAGMMQRRGAAARKNMKKQEDLQIGLGTKLLVGTLRTGTRATATVTNAAVDALMGTAMAAGKEAGRRAGMDEQRGAPGPGRAALGGSLQVFDALVRAGEMLAGTATDEVAGVVAHRYGGEAGEVARGAMEAGTKAVEVAAMAKGDKALTKVTGRLAAKSATYKLAARAIKPMAQGFAEGARESAARSSGARM</sequence>
<dbReference type="EMBL" id="CAUYUJ010017518">
    <property type="protein sequence ID" value="CAK0875500.1"/>
    <property type="molecule type" value="Genomic_DNA"/>
</dbReference>
<evidence type="ECO:0000313" key="4">
    <source>
        <dbReference type="Proteomes" id="UP001189429"/>
    </source>
</evidence>
<proteinExistence type="predicted"/>